<dbReference type="InterPro" id="IPR003730">
    <property type="entry name" value="Cu_polyphenol_OxRdtase"/>
</dbReference>
<comment type="catalytic activity">
    <reaction evidence="7">
        <text>adenosine + H2O + H(+) = inosine + NH4(+)</text>
        <dbReference type="Rhea" id="RHEA:24408"/>
        <dbReference type="ChEBI" id="CHEBI:15377"/>
        <dbReference type="ChEBI" id="CHEBI:15378"/>
        <dbReference type="ChEBI" id="CHEBI:16335"/>
        <dbReference type="ChEBI" id="CHEBI:17596"/>
        <dbReference type="ChEBI" id="CHEBI:28938"/>
        <dbReference type="EC" id="3.5.4.4"/>
    </reaction>
    <physiologicalReaction direction="left-to-right" evidence="7">
        <dbReference type="Rhea" id="RHEA:24409"/>
    </physiologicalReaction>
</comment>
<evidence type="ECO:0000256" key="9">
    <source>
        <dbReference type="ARBA" id="ARBA00049893"/>
    </source>
</evidence>
<keyword evidence="4" id="KW-0479">Metal-binding</keyword>
<keyword evidence="5" id="KW-0378">Hydrolase</keyword>
<comment type="catalytic activity">
    <reaction evidence="9">
        <text>S-methyl-5'-thioadenosine + phosphate = 5-(methylsulfanyl)-alpha-D-ribose 1-phosphate + adenine</text>
        <dbReference type="Rhea" id="RHEA:11852"/>
        <dbReference type="ChEBI" id="CHEBI:16708"/>
        <dbReference type="ChEBI" id="CHEBI:17509"/>
        <dbReference type="ChEBI" id="CHEBI:43474"/>
        <dbReference type="ChEBI" id="CHEBI:58533"/>
        <dbReference type="EC" id="2.4.2.28"/>
    </reaction>
    <physiologicalReaction direction="left-to-right" evidence="9">
        <dbReference type="Rhea" id="RHEA:11853"/>
    </physiologicalReaction>
</comment>
<dbReference type="EMBL" id="WTVH01000002">
    <property type="protein sequence ID" value="NMF92149.1"/>
    <property type="molecule type" value="Genomic_DNA"/>
</dbReference>
<dbReference type="InterPro" id="IPR011324">
    <property type="entry name" value="Cytotoxic_necrot_fac-like_cat"/>
</dbReference>
<keyword evidence="3" id="KW-0808">Transferase</keyword>
<dbReference type="Pfam" id="PF02578">
    <property type="entry name" value="Cu-oxidase_4"/>
    <property type="match status" value="1"/>
</dbReference>
<sequence length="244" mass="25596">MTEDWIEPDWPAPPRVRGLVTTRNGGVSTGPYASMNVGLNVGDSVADVRRNRALLRKCLPDEPAWLEQVHGVAVADADDIGAPACADASVARRPGAVCAVMTADCLPVLFCNDEGSVVAAAHAGWRGLAAGVLDATVARMGVPAATVMAWLGPAIGPAAFEVGDEVRAAFLATDPATAIAFRRAGGAGKWTADLFLLARLRLAALGVSRAYGGGLCTYAERERFFSYRREGITGRFVSMVWLAP</sequence>
<dbReference type="Gene3D" id="3.60.140.10">
    <property type="entry name" value="CNF1/YfiH-like putative cysteine hydrolases"/>
    <property type="match status" value="1"/>
</dbReference>
<dbReference type="InterPro" id="IPR038371">
    <property type="entry name" value="Cu_polyphenol_OxRdtase_sf"/>
</dbReference>
<evidence type="ECO:0000313" key="11">
    <source>
        <dbReference type="EMBL" id="NMF92149.1"/>
    </source>
</evidence>
<evidence type="ECO:0000256" key="10">
    <source>
        <dbReference type="RuleBase" id="RU361274"/>
    </source>
</evidence>
<comment type="caution">
    <text evidence="11">The sequence shown here is derived from an EMBL/GenBank/DDBJ whole genome shotgun (WGS) entry which is preliminary data.</text>
</comment>
<evidence type="ECO:0000256" key="3">
    <source>
        <dbReference type="ARBA" id="ARBA00022679"/>
    </source>
</evidence>
<name>A0ABX1MVY3_9RHOO</name>
<keyword evidence="6" id="KW-0862">Zinc</keyword>
<evidence type="ECO:0000256" key="8">
    <source>
        <dbReference type="ARBA" id="ARBA00048968"/>
    </source>
</evidence>
<organism evidence="11 12">
    <name type="scientific">Aromatoleum buckelii</name>
    <dbReference type="NCBI Taxonomy" id="200254"/>
    <lineage>
        <taxon>Bacteria</taxon>
        <taxon>Pseudomonadati</taxon>
        <taxon>Pseudomonadota</taxon>
        <taxon>Betaproteobacteria</taxon>
        <taxon>Rhodocyclales</taxon>
        <taxon>Rhodocyclaceae</taxon>
        <taxon>Aromatoleum</taxon>
    </lineage>
</organism>
<accession>A0ABX1MVY3</accession>
<evidence type="ECO:0000256" key="4">
    <source>
        <dbReference type="ARBA" id="ARBA00022723"/>
    </source>
</evidence>
<dbReference type="Proteomes" id="UP000601990">
    <property type="component" value="Unassembled WGS sequence"/>
</dbReference>
<evidence type="ECO:0000256" key="7">
    <source>
        <dbReference type="ARBA" id="ARBA00047989"/>
    </source>
</evidence>
<evidence type="ECO:0000256" key="6">
    <source>
        <dbReference type="ARBA" id="ARBA00022833"/>
    </source>
</evidence>
<dbReference type="NCBIfam" id="TIGR00726">
    <property type="entry name" value="peptidoglycan editing factor PgeF"/>
    <property type="match status" value="1"/>
</dbReference>
<comment type="catalytic activity">
    <reaction evidence="1">
        <text>inosine + phosphate = alpha-D-ribose 1-phosphate + hypoxanthine</text>
        <dbReference type="Rhea" id="RHEA:27646"/>
        <dbReference type="ChEBI" id="CHEBI:17368"/>
        <dbReference type="ChEBI" id="CHEBI:17596"/>
        <dbReference type="ChEBI" id="CHEBI:43474"/>
        <dbReference type="ChEBI" id="CHEBI:57720"/>
        <dbReference type="EC" id="2.4.2.1"/>
    </reaction>
    <physiologicalReaction direction="left-to-right" evidence="1">
        <dbReference type="Rhea" id="RHEA:27647"/>
    </physiologicalReaction>
</comment>
<comment type="similarity">
    <text evidence="2 10">Belongs to the purine nucleoside phosphorylase YfiH/LACC1 family.</text>
</comment>
<dbReference type="PANTHER" id="PTHR30616:SF2">
    <property type="entry name" value="PURINE NUCLEOSIDE PHOSPHORYLASE LACC1"/>
    <property type="match status" value="1"/>
</dbReference>
<dbReference type="SUPFAM" id="SSF64438">
    <property type="entry name" value="CNF1/YfiH-like putative cysteine hydrolases"/>
    <property type="match status" value="1"/>
</dbReference>
<dbReference type="RefSeq" id="WP_169197467.1">
    <property type="nucleotide sequence ID" value="NZ_WTVH02000009.1"/>
</dbReference>
<dbReference type="PANTHER" id="PTHR30616">
    <property type="entry name" value="UNCHARACTERIZED PROTEIN YFIH"/>
    <property type="match status" value="1"/>
</dbReference>
<keyword evidence="12" id="KW-1185">Reference proteome</keyword>
<comment type="catalytic activity">
    <reaction evidence="8">
        <text>adenosine + phosphate = alpha-D-ribose 1-phosphate + adenine</text>
        <dbReference type="Rhea" id="RHEA:27642"/>
        <dbReference type="ChEBI" id="CHEBI:16335"/>
        <dbReference type="ChEBI" id="CHEBI:16708"/>
        <dbReference type="ChEBI" id="CHEBI:43474"/>
        <dbReference type="ChEBI" id="CHEBI:57720"/>
        <dbReference type="EC" id="2.4.2.1"/>
    </reaction>
    <physiologicalReaction direction="left-to-right" evidence="8">
        <dbReference type="Rhea" id="RHEA:27643"/>
    </physiologicalReaction>
</comment>
<reference evidence="11" key="1">
    <citation type="submission" date="2019-12" db="EMBL/GenBank/DDBJ databases">
        <title>Comparative genomics gives insights into the taxonomy of the Azoarcus-Aromatoleum group and reveals separate origins of nif in the plant-associated Azoarcus and non-plant-associated Aromatoleum sub-groups.</title>
        <authorList>
            <person name="Lafos M."/>
            <person name="Maluk M."/>
            <person name="Batista M."/>
            <person name="Junghare M."/>
            <person name="Carmona M."/>
            <person name="Faoro H."/>
            <person name="Cruz L.M."/>
            <person name="Battistoni F."/>
            <person name="De Souza E."/>
            <person name="Pedrosa F."/>
            <person name="Chen W.-M."/>
            <person name="Poole P.S."/>
            <person name="Dixon R.A."/>
            <person name="James E.K."/>
        </authorList>
    </citation>
    <scope>NUCLEOTIDE SEQUENCE</scope>
    <source>
        <strain evidence="11">U120</strain>
    </source>
</reference>
<gene>
    <name evidence="11" type="primary">pgeF</name>
    <name evidence="11" type="ORF">GO608_02245</name>
</gene>
<evidence type="ECO:0000256" key="5">
    <source>
        <dbReference type="ARBA" id="ARBA00022801"/>
    </source>
</evidence>
<evidence type="ECO:0000256" key="1">
    <source>
        <dbReference type="ARBA" id="ARBA00000553"/>
    </source>
</evidence>
<evidence type="ECO:0000256" key="2">
    <source>
        <dbReference type="ARBA" id="ARBA00007353"/>
    </source>
</evidence>
<proteinExistence type="inferred from homology"/>
<dbReference type="CDD" id="cd16833">
    <property type="entry name" value="YfiH"/>
    <property type="match status" value="1"/>
</dbReference>
<evidence type="ECO:0000313" key="12">
    <source>
        <dbReference type="Proteomes" id="UP000601990"/>
    </source>
</evidence>
<protein>
    <recommendedName>
        <fullName evidence="10">Purine nucleoside phosphorylase</fullName>
    </recommendedName>
</protein>